<dbReference type="GO" id="GO:0050916">
    <property type="term" value="P:sensory perception of sweet taste"/>
    <property type="evidence" value="ECO:0007669"/>
    <property type="project" value="UniProtKB-ARBA"/>
</dbReference>
<feature type="transmembrane region" description="Helical" evidence="8">
    <location>
        <begin position="6"/>
        <end position="24"/>
    </location>
</feature>
<evidence type="ECO:0000256" key="6">
    <source>
        <dbReference type="ARBA" id="ARBA00023136"/>
    </source>
</evidence>
<comment type="caution">
    <text evidence="9">The sequence shown here is derived from an EMBL/GenBank/DDBJ whole genome shotgun (WGS) entry which is preliminary data.</text>
</comment>
<dbReference type="Pfam" id="PF06151">
    <property type="entry name" value="Trehalose_recp"/>
    <property type="match status" value="1"/>
</dbReference>
<dbReference type="Proteomes" id="UP001431783">
    <property type="component" value="Unassembled WGS sequence"/>
</dbReference>
<evidence type="ECO:0000256" key="7">
    <source>
        <dbReference type="ARBA" id="ARBA00023170"/>
    </source>
</evidence>
<comment type="similarity">
    <text evidence="2">Belongs to the insect chemoreceptor superfamily. Gustatory receptor (GR) family. Gr5a subfamily.</text>
</comment>
<keyword evidence="6 8" id="KW-0472">Membrane</keyword>
<evidence type="ECO:0000313" key="10">
    <source>
        <dbReference type="Proteomes" id="UP001431783"/>
    </source>
</evidence>
<gene>
    <name evidence="9" type="ORF">WA026_017088</name>
</gene>
<keyword evidence="4 8" id="KW-0812">Transmembrane</keyword>
<evidence type="ECO:0000256" key="4">
    <source>
        <dbReference type="ARBA" id="ARBA00022692"/>
    </source>
</evidence>
<evidence type="ECO:0000256" key="2">
    <source>
        <dbReference type="ARBA" id="ARBA00005327"/>
    </source>
</evidence>
<sequence>MNDIFYYLGGALTSVSFIILASNWKSLMKKFDVVEKFLLNYPRSKKLPTKMKILTLSLIFFAAAEHFTINCINLMKSFECEKNLSDIFERFFARITYIQIFRYIPYNFFIGLYLQIQNLYVAFAWTFIDIFLMNASIHFTDKLIQLKNQISLTIQERHTNNKIEEVCLELVAAEKTESYHHLTDSDEIRAYIGALYYQGLWKSADVDDNRLWDKKMALRSTDAFSQGRDAHFYHLVCVLTMCPICDDHRLKFCKTFLAFKNDILIG</sequence>
<dbReference type="PANTHER" id="PTHR21421">
    <property type="entry name" value="GUSTATORY RECEPTOR"/>
    <property type="match status" value="1"/>
</dbReference>
<keyword evidence="3" id="KW-1003">Cell membrane</keyword>
<keyword evidence="5 8" id="KW-1133">Transmembrane helix</keyword>
<evidence type="ECO:0000256" key="1">
    <source>
        <dbReference type="ARBA" id="ARBA00004651"/>
    </source>
</evidence>
<dbReference type="GO" id="GO:0005886">
    <property type="term" value="C:plasma membrane"/>
    <property type="evidence" value="ECO:0007669"/>
    <property type="project" value="UniProtKB-SubCell"/>
</dbReference>
<organism evidence="9 10">
    <name type="scientific">Henosepilachna vigintioctopunctata</name>
    <dbReference type="NCBI Taxonomy" id="420089"/>
    <lineage>
        <taxon>Eukaryota</taxon>
        <taxon>Metazoa</taxon>
        <taxon>Ecdysozoa</taxon>
        <taxon>Arthropoda</taxon>
        <taxon>Hexapoda</taxon>
        <taxon>Insecta</taxon>
        <taxon>Pterygota</taxon>
        <taxon>Neoptera</taxon>
        <taxon>Endopterygota</taxon>
        <taxon>Coleoptera</taxon>
        <taxon>Polyphaga</taxon>
        <taxon>Cucujiformia</taxon>
        <taxon>Coccinelloidea</taxon>
        <taxon>Coccinellidae</taxon>
        <taxon>Epilachninae</taxon>
        <taxon>Epilachnini</taxon>
        <taxon>Henosepilachna</taxon>
    </lineage>
</organism>
<dbReference type="PANTHER" id="PTHR21421:SF29">
    <property type="entry name" value="GUSTATORY RECEPTOR 5A FOR TREHALOSE-RELATED"/>
    <property type="match status" value="1"/>
</dbReference>
<keyword evidence="10" id="KW-1185">Reference proteome</keyword>
<accession>A0AAW1TW19</accession>
<dbReference type="GO" id="GO:0008527">
    <property type="term" value="F:taste receptor activity"/>
    <property type="evidence" value="ECO:0007669"/>
    <property type="project" value="InterPro"/>
</dbReference>
<evidence type="ECO:0000256" key="8">
    <source>
        <dbReference type="SAM" id="Phobius"/>
    </source>
</evidence>
<evidence type="ECO:0008006" key="11">
    <source>
        <dbReference type="Google" id="ProtNLM"/>
    </source>
</evidence>
<evidence type="ECO:0000313" key="9">
    <source>
        <dbReference type="EMBL" id="KAK9872286.1"/>
    </source>
</evidence>
<evidence type="ECO:0000256" key="3">
    <source>
        <dbReference type="ARBA" id="ARBA00022475"/>
    </source>
</evidence>
<reference evidence="9 10" key="1">
    <citation type="submission" date="2023-03" db="EMBL/GenBank/DDBJ databases">
        <title>Genome insight into feeding habits of ladybird beetles.</title>
        <authorList>
            <person name="Li H.-S."/>
            <person name="Huang Y.-H."/>
            <person name="Pang H."/>
        </authorList>
    </citation>
    <scope>NUCLEOTIDE SEQUENCE [LARGE SCALE GENOMIC DNA]</scope>
    <source>
        <strain evidence="9">SYSU_2023b</strain>
        <tissue evidence="9">Whole body</tissue>
    </source>
</reference>
<name>A0AAW1TW19_9CUCU</name>
<dbReference type="AlphaFoldDB" id="A0AAW1TW19"/>
<dbReference type="InterPro" id="IPR009318">
    <property type="entry name" value="Gustatory_rcpt"/>
</dbReference>
<proteinExistence type="inferred from homology"/>
<evidence type="ECO:0000256" key="5">
    <source>
        <dbReference type="ARBA" id="ARBA00022989"/>
    </source>
</evidence>
<protein>
    <recommendedName>
        <fullName evidence="11">Gustatory receptor</fullName>
    </recommendedName>
</protein>
<dbReference type="EMBL" id="JARQZJ010000010">
    <property type="protein sequence ID" value="KAK9872286.1"/>
    <property type="molecule type" value="Genomic_DNA"/>
</dbReference>
<keyword evidence="7" id="KW-0675">Receptor</keyword>
<comment type="subcellular location">
    <subcellularLocation>
        <location evidence="1">Cell membrane</location>
        <topology evidence="1">Multi-pass membrane protein</topology>
    </subcellularLocation>
</comment>